<keyword evidence="9" id="KW-1185">Reference proteome</keyword>
<dbReference type="Pfam" id="PF01184">
    <property type="entry name" value="Gpr1_Fun34_YaaH"/>
    <property type="match status" value="1"/>
</dbReference>
<dbReference type="GO" id="GO:0005886">
    <property type="term" value="C:plasma membrane"/>
    <property type="evidence" value="ECO:0007669"/>
    <property type="project" value="TreeGrafter"/>
</dbReference>
<keyword evidence="3 7" id="KW-0812">Transmembrane</keyword>
<dbReference type="EMBL" id="KV429066">
    <property type="protein sequence ID" value="KZT68470.1"/>
    <property type="molecule type" value="Genomic_DNA"/>
</dbReference>
<dbReference type="Proteomes" id="UP000076727">
    <property type="component" value="Unassembled WGS sequence"/>
</dbReference>
<evidence type="ECO:0000256" key="6">
    <source>
        <dbReference type="SAM" id="MobiDB-lite"/>
    </source>
</evidence>
<feature type="transmembrane region" description="Helical" evidence="7">
    <location>
        <begin position="88"/>
        <end position="109"/>
    </location>
</feature>
<evidence type="ECO:0008006" key="10">
    <source>
        <dbReference type="Google" id="ProtNLM"/>
    </source>
</evidence>
<dbReference type="GO" id="GO:0015123">
    <property type="term" value="F:acetate transmembrane transporter activity"/>
    <property type="evidence" value="ECO:0007669"/>
    <property type="project" value="TreeGrafter"/>
</dbReference>
<feature type="transmembrane region" description="Helical" evidence="7">
    <location>
        <begin position="157"/>
        <end position="176"/>
    </location>
</feature>
<feature type="transmembrane region" description="Helical" evidence="7">
    <location>
        <begin position="183"/>
        <end position="206"/>
    </location>
</feature>
<dbReference type="OrthoDB" id="3648309at2759"/>
<feature type="transmembrane region" description="Helical" evidence="7">
    <location>
        <begin position="116"/>
        <end position="137"/>
    </location>
</feature>
<evidence type="ECO:0000313" key="9">
    <source>
        <dbReference type="Proteomes" id="UP000076727"/>
    </source>
</evidence>
<dbReference type="PANTHER" id="PTHR31123">
    <property type="entry name" value="ACCUMULATION OF DYADS PROTEIN 2-RELATED"/>
    <property type="match status" value="1"/>
</dbReference>
<evidence type="ECO:0000256" key="2">
    <source>
        <dbReference type="ARBA" id="ARBA00005587"/>
    </source>
</evidence>
<dbReference type="InterPro" id="IPR000791">
    <property type="entry name" value="Gpr1/Fun34/SatP-like"/>
</dbReference>
<dbReference type="PANTHER" id="PTHR31123:SF1">
    <property type="entry name" value="ACCUMULATION OF DYADS PROTEIN 2-RELATED"/>
    <property type="match status" value="1"/>
</dbReference>
<comment type="similarity">
    <text evidence="2">Belongs to the acetate uptake transporter (AceTr) (TC 2.A.96) family.</text>
</comment>
<protein>
    <recommendedName>
        <fullName evidence="10">FUN34 transmembrane protein</fullName>
    </recommendedName>
</protein>
<reference evidence="8 9" key="1">
    <citation type="journal article" date="2016" name="Mol. Biol. Evol.">
        <title>Comparative Genomics of Early-Diverging Mushroom-Forming Fungi Provides Insights into the Origins of Lignocellulose Decay Capabilities.</title>
        <authorList>
            <person name="Nagy L.G."/>
            <person name="Riley R."/>
            <person name="Tritt A."/>
            <person name="Adam C."/>
            <person name="Daum C."/>
            <person name="Floudas D."/>
            <person name="Sun H."/>
            <person name="Yadav J.S."/>
            <person name="Pangilinan J."/>
            <person name="Larsson K.H."/>
            <person name="Matsuura K."/>
            <person name="Barry K."/>
            <person name="Labutti K."/>
            <person name="Kuo R."/>
            <person name="Ohm R.A."/>
            <person name="Bhattacharya S.S."/>
            <person name="Shirouzu T."/>
            <person name="Yoshinaga Y."/>
            <person name="Martin F.M."/>
            <person name="Grigoriev I.V."/>
            <person name="Hibbett D.S."/>
        </authorList>
    </citation>
    <scope>NUCLEOTIDE SEQUENCE [LARGE SCALE GENOMIC DNA]</scope>
    <source>
        <strain evidence="8 9">L-15889</strain>
    </source>
</reference>
<feature type="transmembrane region" description="Helical" evidence="7">
    <location>
        <begin position="63"/>
        <end position="82"/>
    </location>
</feature>
<gene>
    <name evidence="8" type="ORF">DAEQUDRAFT_766285</name>
</gene>
<name>A0A165PPK0_9APHY</name>
<comment type="subcellular location">
    <subcellularLocation>
        <location evidence="1">Membrane</location>
        <topology evidence="1">Multi-pass membrane protein</topology>
    </subcellularLocation>
</comment>
<proteinExistence type="inferred from homology"/>
<dbReference type="NCBIfam" id="NF038013">
    <property type="entry name" value="AceTr_1"/>
    <property type="match status" value="1"/>
</dbReference>
<dbReference type="AlphaFoldDB" id="A0A165PPK0"/>
<keyword evidence="5 7" id="KW-0472">Membrane</keyword>
<evidence type="ECO:0000256" key="4">
    <source>
        <dbReference type="ARBA" id="ARBA00022989"/>
    </source>
</evidence>
<evidence type="ECO:0000313" key="8">
    <source>
        <dbReference type="EMBL" id="KZT68470.1"/>
    </source>
</evidence>
<feature type="region of interest" description="Disordered" evidence="6">
    <location>
        <begin position="1"/>
        <end position="24"/>
    </location>
</feature>
<evidence type="ECO:0000256" key="5">
    <source>
        <dbReference type="ARBA" id="ARBA00023136"/>
    </source>
</evidence>
<dbReference type="InterPro" id="IPR051633">
    <property type="entry name" value="AceTr"/>
</dbReference>
<accession>A0A165PPK0</accession>
<feature type="transmembrane region" description="Helical" evidence="7">
    <location>
        <begin position="212"/>
        <end position="234"/>
    </location>
</feature>
<organism evidence="8 9">
    <name type="scientific">Daedalea quercina L-15889</name>
    <dbReference type="NCBI Taxonomy" id="1314783"/>
    <lineage>
        <taxon>Eukaryota</taxon>
        <taxon>Fungi</taxon>
        <taxon>Dikarya</taxon>
        <taxon>Basidiomycota</taxon>
        <taxon>Agaricomycotina</taxon>
        <taxon>Agaricomycetes</taxon>
        <taxon>Polyporales</taxon>
        <taxon>Fomitopsis</taxon>
    </lineage>
</organism>
<feature type="compositionally biased region" description="Basic and acidic residues" evidence="6">
    <location>
        <begin position="15"/>
        <end position="24"/>
    </location>
</feature>
<sequence length="252" mass="27027">MSAEYSEKAGNGPSELEKAENGQVHERERYNAPLQEVHAVPARTALGPRDNAQFRRLGNPGPLGLYAFASTTLMLSLFNASVRDIHTTNAIVGMALFVGGLAQFCAGMWEFACANTFGATAFTMFGGFWMSYATIYIPGSGIMTAYASASGDEATALGIYLMMWFIITFLLFLGSLRRSVGMAALFFFLTLTFMMLGIAELVPAAATGCAKAGGALGIITAFIAFYVGTAQLLVRDESWFTLPVGDIPQRVD</sequence>
<evidence type="ECO:0000256" key="1">
    <source>
        <dbReference type="ARBA" id="ARBA00004141"/>
    </source>
</evidence>
<keyword evidence="4 7" id="KW-1133">Transmembrane helix</keyword>
<evidence type="ECO:0000256" key="7">
    <source>
        <dbReference type="SAM" id="Phobius"/>
    </source>
</evidence>
<evidence type="ECO:0000256" key="3">
    <source>
        <dbReference type="ARBA" id="ARBA00022692"/>
    </source>
</evidence>
<dbReference type="STRING" id="1314783.A0A165PPK0"/>